<dbReference type="OrthoDB" id="5076294at2759"/>
<comment type="caution">
    <text evidence="1">The sequence shown here is derived from an EMBL/GenBank/DDBJ whole genome shotgun (WGS) entry which is preliminary data.</text>
</comment>
<evidence type="ECO:0000313" key="1">
    <source>
        <dbReference type="EMBL" id="KAH7139848.1"/>
    </source>
</evidence>
<organism evidence="1 2">
    <name type="scientific">Dactylonectria estremocensis</name>
    <dbReference type="NCBI Taxonomy" id="1079267"/>
    <lineage>
        <taxon>Eukaryota</taxon>
        <taxon>Fungi</taxon>
        <taxon>Dikarya</taxon>
        <taxon>Ascomycota</taxon>
        <taxon>Pezizomycotina</taxon>
        <taxon>Sordariomycetes</taxon>
        <taxon>Hypocreomycetidae</taxon>
        <taxon>Hypocreales</taxon>
        <taxon>Nectriaceae</taxon>
        <taxon>Dactylonectria</taxon>
    </lineage>
</organism>
<reference evidence="1" key="1">
    <citation type="journal article" date="2021" name="Nat. Commun.">
        <title>Genetic determinants of endophytism in the Arabidopsis root mycobiome.</title>
        <authorList>
            <person name="Mesny F."/>
            <person name="Miyauchi S."/>
            <person name="Thiergart T."/>
            <person name="Pickel B."/>
            <person name="Atanasova L."/>
            <person name="Karlsson M."/>
            <person name="Huettel B."/>
            <person name="Barry K.W."/>
            <person name="Haridas S."/>
            <person name="Chen C."/>
            <person name="Bauer D."/>
            <person name="Andreopoulos W."/>
            <person name="Pangilinan J."/>
            <person name="LaButti K."/>
            <person name="Riley R."/>
            <person name="Lipzen A."/>
            <person name="Clum A."/>
            <person name="Drula E."/>
            <person name="Henrissat B."/>
            <person name="Kohler A."/>
            <person name="Grigoriev I.V."/>
            <person name="Martin F.M."/>
            <person name="Hacquard S."/>
        </authorList>
    </citation>
    <scope>NUCLEOTIDE SEQUENCE</scope>
    <source>
        <strain evidence="1">MPI-CAGE-AT-0021</strain>
    </source>
</reference>
<evidence type="ECO:0000313" key="2">
    <source>
        <dbReference type="Proteomes" id="UP000717696"/>
    </source>
</evidence>
<dbReference type="AlphaFoldDB" id="A0A9P9IXY1"/>
<dbReference type="Proteomes" id="UP000717696">
    <property type="component" value="Unassembled WGS sequence"/>
</dbReference>
<accession>A0A9P9IXY1</accession>
<sequence length="243" mass="26357">MATPVPVPADAIKATYNGIGGFLELKAKGELPSWILPPFFQREPFVGGLLFSLSAFRAGYGKPTQKPFETTYKLDIILPQNHFNSASVLVETSLGTFAIPIKYIDIPGPGLVIPTGQKTSNGSNADEELKPYVVLGDVLPPIAKYLPGDTDLTITAQIPKTVGDAKSWINPSFNAEYFKLVNATITGGAINWTFKWNKIPTGQGENLQALNITTSIWNGELGPSAKNSRIVQPYIVHFVLLQN</sequence>
<protein>
    <submittedName>
        <fullName evidence="1">Uncharacterized protein</fullName>
    </submittedName>
</protein>
<keyword evidence="2" id="KW-1185">Reference proteome</keyword>
<gene>
    <name evidence="1" type="ORF">B0J13DRAFT_638861</name>
</gene>
<proteinExistence type="predicted"/>
<name>A0A9P9IXY1_9HYPO</name>
<dbReference type="EMBL" id="JAGMUU010000014">
    <property type="protein sequence ID" value="KAH7139848.1"/>
    <property type="molecule type" value="Genomic_DNA"/>
</dbReference>